<dbReference type="OrthoDB" id="9785164at2"/>
<dbReference type="PROSITE" id="PS50977">
    <property type="entry name" value="HTH_TETR_2"/>
    <property type="match status" value="1"/>
</dbReference>
<dbReference type="InterPro" id="IPR023772">
    <property type="entry name" value="DNA-bd_HTH_TetR-type_CS"/>
</dbReference>
<dbReference type="PRINTS" id="PR00455">
    <property type="entry name" value="HTHTETR"/>
</dbReference>
<dbReference type="PANTHER" id="PTHR47506">
    <property type="entry name" value="TRANSCRIPTIONAL REGULATORY PROTEIN"/>
    <property type="match status" value="1"/>
</dbReference>
<dbReference type="GO" id="GO:0003700">
    <property type="term" value="F:DNA-binding transcription factor activity"/>
    <property type="evidence" value="ECO:0007669"/>
    <property type="project" value="InterPro"/>
</dbReference>
<reference evidence="6 7" key="1">
    <citation type="submission" date="2018-11" db="EMBL/GenBank/DDBJ databases">
        <title>Genome sequence of strain 7197.</title>
        <authorList>
            <person name="Gao J."/>
            <person name="Sun J."/>
        </authorList>
    </citation>
    <scope>NUCLEOTIDE SEQUENCE [LARGE SCALE GENOMIC DNA]</scope>
    <source>
        <strain evidence="6 7">7197</strain>
    </source>
</reference>
<accession>A0A3N9P8X0</accession>
<evidence type="ECO:0000256" key="1">
    <source>
        <dbReference type="ARBA" id="ARBA00023015"/>
    </source>
</evidence>
<evidence type="ECO:0000256" key="2">
    <source>
        <dbReference type="ARBA" id="ARBA00023125"/>
    </source>
</evidence>
<dbReference type="Proteomes" id="UP000282529">
    <property type="component" value="Unassembled WGS sequence"/>
</dbReference>
<dbReference type="SUPFAM" id="SSF46689">
    <property type="entry name" value="Homeodomain-like"/>
    <property type="match status" value="1"/>
</dbReference>
<dbReference type="InterPro" id="IPR009057">
    <property type="entry name" value="Homeodomain-like_sf"/>
</dbReference>
<dbReference type="SUPFAM" id="SSF48498">
    <property type="entry name" value="Tetracyclin repressor-like, C-terminal domain"/>
    <property type="match status" value="1"/>
</dbReference>
<evidence type="ECO:0000313" key="7">
    <source>
        <dbReference type="Proteomes" id="UP000282529"/>
    </source>
</evidence>
<keyword evidence="2 4" id="KW-0238">DNA-binding</keyword>
<feature type="domain" description="HTH tetR-type" evidence="5">
    <location>
        <begin position="18"/>
        <end position="78"/>
    </location>
</feature>
<protein>
    <submittedName>
        <fullName evidence="6">TetR/AcrR family transcriptional regulator</fullName>
    </submittedName>
</protein>
<dbReference type="GO" id="GO:0003677">
    <property type="term" value="F:DNA binding"/>
    <property type="evidence" value="ECO:0007669"/>
    <property type="project" value="UniProtKB-UniRule"/>
</dbReference>
<proteinExistence type="predicted"/>
<comment type="caution">
    <text evidence="6">The sequence shown here is derived from an EMBL/GenBank/DDBJ whole genome shotgun (WGS) entry which is preliminary data.</text>
</comment>
<sequence>MKGGIPGLTAKQRAYDSVQTKETILLHAKALFSKKGYKGVSISDICAAAGLSKGSIYHHFKNKEDLFVQLAELSFADSWKDWDSRSVRFSSATDKLYAYSELYADNVDLSLTKAGEDFMATTGADSAAFQQFGAILTDYVRRFEDIIREGIENGEFKPEEPGEMAFALLSSYSGLANNSRYLDKENVRRLFRKMTDMLLDGIRK</sequence>
<evidence type="ECO:0000313" key="6">
    <source>
        <dbReference type="EMBL" id="RQW11777.1"/>
    </source>
</evidence>
<evidence type="ECO:0000259" key="5">
    <source>
        <dbReference type="PROSITE" id="PS50977"/>
    </source>
</evidence>
<evidence type="ECO:0000256" key="3">
    <source>
        <dbReference type="ARBA" id="ARBA00023163"/>
    </source>
</evidence>
<keyword evidence="1" id="KW-0805">Transcription regulation</keyword>
<name>A0A3N9P8X0_9BACL</name>
<dbReference type="InterPro" id="IPR001647">
    <property type="entry name" value="HTH_TetR"/>
</dbReference>
<dbReference type="InterPro" id="IPR013571">
    <property type="entry name" value="Tscrpt_reg_QacR_C"/>
</dbReference>
<dbReference type="GO" id="GO:0045892">
    <property type="term" value="P:negative regulation of DNA-templated transcription"/>
    <property type="evidence" value="ECO:0007669"/>
    <property type="project" value="InterPro"/>
</dbReference>
<organism evidence="6 7">
    <name type="scientific">Paenibacillus rhizophilus</name>
    <dbReference type="NCBI Taxonomy" id="1850366"/>
    <lineage>
        <taxon>Bacteria</taxon>
        <taxon>Bacillati</taxon>
        <taxon>Bacillota</taxon>
        <taxon>Bacilli</taxon>
        <taxon>Bacillales</taxon>
        <taxon>Paenibacillaceae</taxon>
        <taxon>Paenibacillus</taxon>
    </lineage>
</organism>
<dbReference type="PANTHER" id="PTHR47506:SF6">
    <property type="entry name" value="HTH-TYPE TRANSCRIPTIONAL REPRESSOR NEMR"/>
    <property type="match status" value="1"/>
</dbReference>
<gene>
    <name evidence="6" type="ORF">EH198_11920</name>
</gene>
<keyword evidence="3" id="KW-0804">Transcription</keyword>
<evidence type="ECO:0000256" key="4">
    <source>
        <dbReference type="PROSITE-ProRule" id="PRU00335"/>
    </source>
</evidence>
<dbReference type="AlphaFoldDB" id="A0A3N9P8X0"/>
<dbReference type="PROSITE" id="PS01081">
    <property type="entry name" value="HTH_TETR_1"/>
    <property type="match status" value="1"/>
</dbReference>
<feature type="DNA-binding region" description="H-T-H motif" evidence="4">
    <location>
        <begin position="41"/>
        <end position="60"/>
    </location>
</feature>
<keyword evidence="7" id="KW-1185">Reference proteome</keyword>
<dbReference type="InterPro" id="IPR036271">
    <property type="entry name" value="Tet_transcr_reg_TetR-rel_C_sf"/>
</dbReference>
<dbReference type="Pfam" id="PF00440">
    <property type="entry name" value="TetR_N"/>
    <property type="match status" value="1"/>
</dbReference>
<dbReference type="Pfam" id="PF08360">
    <property type="entry name" value="TetR_C_5"/>
    <property type="match status" value="1"/>
</dbReference>
<dbReference type="Gene3D" id="1.10.357.10">
    <property type="entry name" value="Tetracycline Repressor, domain 2"/>
    <property type="match status" value="1"/>
</dbReference>
<dbReference type="EMBL" id="RQPI01000005">
    <property type="protein sequence ID" value="RQW11777.1"/>
    <property type="molecule type" value="Genomic_DNA"/>
</dbReference>
<dbReference type="Gene3D" id="1.10.10.60">
    <property type="entry name" value="Homeodomain-like"/>
    <property type="match status" value="1"/>
</dbReference>